<sequence>MDKSREPLLTPDAGKLVSKAVGLTQTALASEAGQAVRAAIAKGQDGLMEHLSKAAERHAPNPLIQARMLLAEQSQNFDAMRSAIGKIGESLEHLNQAPVDKQVQTPHVAALLNAQAEAIQGLTLLMLKGQQVQTELANAIDGQSRGGAAAGMPKWVYYAMGGMMIWSLLTMVFSTIF</sequence>
<evidence type="ECO:0000256" key="1">
    <source>
        <dbReference type="SAM" id="Phobius"/>
    </source>
</evidence>
<protein>
    <submittedName>
        <fullName evidence="2">Uncharacterized protein</fullName>
    </submittedName>
</protein>
<dbReference type="EMBL" id="JAATJS010000001">
    <property type="protein sequence ID" value="NIX75775.1"/>
    <property type="molecule type" value="Genomic_DNA"/>
</dbReference>
<dbReference type="RefSeq" id="WP_167671627.1">
    <property type="nucleotide sequence ID" value="NZ_JAATJS010000001.1"/>
</dbReference>
<name>A0ABX0V7F4_9HYPH</name>
<accession>A0ABX0V7F4</accession>
<keyword evidence="3" id="KW-1185">Reference proteome</keyword>
<keyword evidence="1" id="KW-0472">Membrane</keyword>
<feature type="transmembrane region" description="Helical" evidence="1">
    <location>
        <begin position="155"/>
        <end position="176"/>
    </location>
</feature>
<keyword evidence="1" id="KW-0812">Transmembrane</keyword>
<reference evidence="2 3" key="1">
    <citation type="submission" date="2020-03" db="EMBL/GenBank/DDBJ databases">
        <title>The genome sequence of Microvirga sp. c23x22.</title>
        <authorList>
            <person name="Zhang X."/>
        </authorList>
    </citation>
    <scope>NUCLEOTIDE SEQUENCE [LARGE SCALE GENOMIC DNA]</scope>
    <source>
        <strain evidence="3">c23x22</strain>
    </source>
</reference>
<gene>
    <name evidence="2" type="ORF">HB375_03990</name>
</gene>
<evidence type="ECO:0000313" key="2">
    <source>
        <dbReference type="EMBL" id="NIX75775.1"/>
    </source>
</evidence>
<keyword evidence="1" id="KW-1133">Transmembrane helix</keyword>
<proteinExistence type="predicted"/>
<evidence type="ECO:0000313" key="3">
    <source>
        <dbReference type="Proteomes" id="UP000707352"/>
    </source>
</evidence>
<organism evidence="2 3">
    <name type="scientific">Microvirga terricola</name>
    <dbReference type="NCBI Taxonomy" id="2719797"/>
    <lineage>
        <taxon>Bacteria</taxon>
        <taxon>Pseudomonadati</taxon>
        <taxon>Pseudomonadota</taxon>
        <taxon>Alphaproteobacteria</taxon>
        <taxon>Hyphomicrobiales</taxon>
        <taxon>Methylobacteriaceae</taxon>
        <taxon>Microvirga</taxon>
    </lineage>
</organism>
<comment type="caution">
    <text evidence="2">The sequence shown here is derived from an EMBL/GenBank/DDBJ whole genome shotgun (WGS) entry which is preliminary data.</text>
</comment>
<dbReference type="Proteomes" id="UP000707352">
    <property type="component" value="Unassembled WGS sequence"/>
</dbReference>